<protein>
    <submittedName>
        <fullName evidence="5">TetR/AcrR family transcriptional regulator</fullName>
    </submittedName>
</protein>
<evidence type="ECO:0000313" key="6">
    <source>
        <dbReference type="Proteomes" id="UP000283003"/>
    </source>
</evidence>
<evidence type="ECO:0000259" key="4">
    <source>
        <dbReference type="PROSITE" id="PS50977"/>
    </source>
</evidence>
<name>A0A437GWS3_9SPHN</name>
<dbReference type="InterPro" id="IPR001647">
    <property type="entry name" value="HTH_TetR"/>
</dbReference>
<reference evidence="5 6" key="1">
    <citation type="submission" date="2018-12" db="EMBL/GenBank/DDBJ databases">
        <title>Croceicoccus ponticola sp. nov., a lipolytic bacterium isolated from seawater.</title>
        <authorList>
            <person name="Yoon J.-H."/>
        </authorList>
    </citation>
    <scope>NUCLEOTIDE SEQUENCE [LARGE SCALE GENOMIC DNA]</scope>
    <source>
        <strain evidence="5 6">GM-16</strain>
    </source>
</reference>
<dbReference type="Pfam" id="PF00440">
    <property type="entry name" value="TetR_N"/>
    <property type="match status" value="1"/>
</dbReference>
<evidence type="ECO:0000256" key="2">
    <source>
        <dbReference type="PROSITE-ProRule" id="PRU00335"/>
    </source>
</evidence>
<dbReference type="OrthoDB" id="4539007at2"/>
<dbReference type="Gene3D" id="1.10.357.10">
    <property type="entry name" value="Tetracycline Repressor, domain 2"/>
    <property type="match status" value="1"/>
</dbReference>
<evidence type="ECO:0000256" key="1">
    <source>
        <dbReference type="ARBA" id="ARBA00023125"/>
    </source>
</evidence>
<dbReference type="EMBL" id="RXOL01000004">
    <property type="protein sequence ID" value="RVQ66401.1"/>
    <property type="molecule type" value="Genomic_DNA"/>
</dbReference>
<dbReference type="RefSeq" id="WP_127612824.1">
    <property type="nucleotide sequence ID" value="NZ_RXOL01000004.1"/>
</dbReference>
<dbReference type="SUPFAM" id="SSF46689">
    <property type="entry name" value="Homeodomain-like"/>
    <property type="match status" value="1"/>
</dbReference>
<proteinExistence type="predicted"/>
<feature type="domain" description="HTH tetR-type" evidence="4">
    <location>
        <begin position="24"/>
        <end position="84"/>
    </location>
</feature>
<sequence length="221" mass="24939">MDRTRSNPTSSRRRARGKNYPKSAETEALIMEAAVSCLYEQGFHKLTLQNVAHRANMTRSAIQYYADTTHSLLLLLQEYLVDKIWGEELRQSLALPSGPESHGDAIDIIHDHIDSRYFIAWNELLIAARTDDTLKPIVDRGNQLRETIHLRLTDIFHTGADAERLRVYSALDDLFVLVLHGATFVSFANDTAERVEAAKKVLRDLYVQVHDSAGRPAALSV</sequence>
<dbReference type="GO" id="GO:0003677">
    <property type="term" value="F:DNA binding"/>
    <property type="evidence" value="ECO:0007669"/>
    <property type="project" value="UniProtKB-UniRule"/>
</dbReference>
<feature type="DNA-binding region" description="H-T-H motif" evidence="2">
    <location>
        <begin position="47"/>
        <end position="66"/>
    </location>
</feature>
<organism evidence="5 6">
    <name type="scientific">Croceicoccus ponticola</name>
    <dbReference type="NCBI Taxonomy" id="2217664"/>
    <lineage>
        <taxon>Bacteria</taxon>
        <taxon>Pseudomonadati</taxon>
        <taxon>Pseudomonadota</taxon>
        <taxon>Alphaproteobacteria</taxon>
        <taxon>Sphingomonadales</taxon>
        <taxon>Erythrobacteraceae</taxon>
        <taxon>Croceicoccus</taxon>
    </lineage>
</organism>
<dbReference type="InterPro" id="IPR009057">
    <property type="entry name" value="Homeodomain-like_sf"/>
</dbReference>
<accession>A0A437GWS3</accession>
<keyword evidence="6" id="KW-1185">Reference proteome</keyword>
<keyword evidence="1 2" id="KW-0238">DNA-binding</keyword>
<evidence type="ECO:0000256" key="3">
    <source>
        <dbReference type="SAM" id="MobiDB-lite"/>
    </source>
</evidence>
<comment type="caution">
    <text evidence="5">The sequence shown here is derived from an EMBL/GenBank/DDBJ whole genome shotgun (WGS) entry which is preliminary data.</text>
</comment>
<evidence type="ECO:0000313" key="5">
    <source>
        <dbReference type="EMBL" id="RVQ66401.1"/>
    </source>
</evidence>
<feature type="compositionally biased region" description="Low complexity" evidence="3">
    <location>
        <begin position="1"/>
        <end position="10"/>
    </location>
</feature>
<gene>
    <name evidence="5" type="ORF">EKN06_10245</name>
</gene>
<dbReference type="PROSITE" id="PS50977">
    <property type="entry name" value="HTH_TETR_2"/>
    <property type="match status" value="1"/>
</dbReference>
<dbReference type="AlphaFoldDB" id="A0A437GWS3"/>
<dbReference type="Proteomes" id="UP000283003">
    <property type="component" value="Unassembled WGS sequence"/>
</dbReference>
<feature type="region of interest" description="Disordered" evidence="3">
    <location>
        <begin position="1"/>
        <end position="21"/>
    </location>
</feature>